<dbReference type="InterPro" id="IPR029058">
    <property type="entry name" value="AB_hydrolase_fold"/>
</dbReference>
<accession>A0A7W6K5U1</accession>
<protein>
    <submittedName>
        <fullName evidence="2">Type IV secretory pathway VirJ component</fullName>
    </submittedName>
</protein>
<dbReference type="RefSeq" id="WP_183795306.1">
    <property type="nucleotide sequence ID" value="NZ_JACIDU010000025.1"/>
</dbReference>
<dbReference type="Pfam" id="PF06057">
    <property type="entry name" value="VirJ"/>
    <property type="match status" value="1"/>
</dbReference>
<feature type="domain" description="Bacterial virulence" evidence="1">
    <location>
        <begin position="256"/>
        <end position="443"/>
    </location>
</feature>
<evidence type="ECO:0000313" key="3">
    <source>
        <dbReference type="Proteomes" id="UP000584824"/>
    </source>
</evidence>
<dbReference type="Gene3D" id="3.40.50.1820">
    <property type="entry name" value="alpha/beta hydrolase"/>
    <property type="match status" value="2"/>
</dbReference>
<dbReference type="InterPro" id="IPR010333">
    <property type="entry name" value="VirJ"/>
</dbReference>
<dbReference type="Proteomes" id="UP000584824">
    <property type="component" value="Unassembled WGS sequence"/>
</dbReference>
<dbReference type="InterPro" id="IPR011225">
    <property type="entry name" value="IV_sec_VirJ"/>
</dbReference>
<dbReference type="AlphaFoldDB" id="A0A7W6K5U1"/>
<keyword evidence="3" id="KW-1185">Reference proteome</keyword>
<evidence type="ECO:0000313" key="2">
    <source>
        <dbReference type="EMBL" id="MBB4105642.1"/>
    </source>
</evidence>
<proteinExistence type="predicted"/>
<gene>
    <name evidence="2" type="ORF">GGQ66_004229</name>
</gene>
<evidence type="ECO:0000259" key="1">
    <source>
        <dbReference type="Pfam" id="PF06057"/>
    </source>
</evidence>
<reference evidence="2 3" key="1">
    <citation type="submission" date="2020-08" db="EMBL/GenBank/DDBJ databases">
        <title>Genomic Encyclopedia of Type Strains, Phase IV (KMG-IV): sequencing the most valuable type-strain genomes for metagenomic binning, comparative biology and taxonomic classification.</title>
        <authorList>
            <person name="Goeker M."/>
        </authorList>
    </citation>
    <scope>NUCLEOTIDE SEQUENCE [LARGE SCALE GENOMIC DNA]</scope>
    <source>
        <strain evidence="2 3">DSM 26385</strain>
    </source>
</reference>
<name>A0A7W6K5U1_9HYPH</name>
<sequence>MKRAITGVFAALALLTGLGSDLDETRLKTGGIPDPLVLLPEGEAVSEIVLLSDSDGWTQADSRMAESLSDEGAIVIGIDQPQWLAALQSEAQDCAYLVAPIESLSKQIQRRFGDGTYRAPIIAGHGAGGALALAIAAQTPDATVERTIAVDPEAFVRLDKQLCTPADKKRVAGGMRYGLPESGLANPVDISLTEKAQGDVPLAGLAPLPLLTITHVSGDAEAVLASALSARIKDARTASNGLPVTVLDATGDRRALAIIISGDGGWRDIDQKIAAFLQDDGIPSVGLDALRYFWKERTANETAAALQGIIDTHATRNGSTDILLIGYSFGANVMPATYLAMDEAHRNKVKLVSLLSIEKKADFQVSVLGWAGKPPEGRGGDPIADARNIPSGILQCIYGEEDTESGCPGLDGTGAEIVRLTGGHHFDGDYRALTTRIVAAYDRTLID</sequence>
<dbReference type="EMBL" id="JACIDU010000025">
    <property type="protein sequence ID" value="MBB4105642.1"/>
    <property type="molecule type" value="Genomic_DNA"/>
</dbReference>
<comment type="caution">
    <text evidence="2">The sequence shown here is derived from an EMBL/GenBank/DDBJ whole genome shotgun (WGS) entry which is preliminary data.</text>
</comment>
<organism evidence="2 3">
    <name type="scientific">Allorhizobium borbori</name>
    <dbReference type="NCBI Taxonomy" id="485907"/>
    <lineage>
        <taxon>Bacteria</taxon>
        <taxon>Pseudomonadati</taxon>
        <taxon>Pseudomonadota</taxon>
        <taxon>Alphaproteobacteria</taxon>
        <taxon>Hyphomicrobiales</taxon>
        <taxon>Rhizobiaceae</taxon>
        <taxon>Rhizobium/Agrobacterium group</taxon>
        <taxon>Allorhizobium</taxon>
    </lineage>
</organism>
<dbReference type="SUPFAM" id="SSF53474">
    <property type="entry name" value="alpha/beta-Hydrolases"/>
    <property type="match status" value="2"/>
</dbReference>
<dbReference type="PIRSF" id="PIRSF029063">
    <property type="entry name" value="IV_sec_VirJ"/>
    <property type="match status" value="1"/>
</dbReference>